<protein>
    <submittedName>
        <fullName evidence="6">MFS transporter</fullName>
    </submittedName>
</protein>
<dbReference type="InterPro" id="IPR036259">
    <property type="entry name" value="MFS_trans_sf"/>
</dbReference>
<feature type="transmembrane region" description="Helical" evidence="4">
    <location>
        <begin position="83"/>
        <end position="101"/>
    </location>
</feature>
<dbReference type="PROSITE" id="PS50850">
    <property type="entry name" value="MFS"/>
    <property type="match status" value="1"/>
</dbReference>
<proteinExistence type="predicted"/>
<organism evidence="6 7">
    <name type="scientific">Ramlibacter algicola</name>
    <dbReference type="NCBI Taxonomy" id="2795217"/>
    <lineage>
        <taxon>Bacteria</taxon>
        <taxon>Pseudomonadati</taxon>
        <taxon>Pseudomonadota</taxon>
        <taxon>Betaproteobacteria</taxon>
        <taxon>Burkholderiales</taxon>
        <taxon>Comamonadaceae</taxon>
        <taxon>Ramlibacter</taxon>
    </lineage>
</organism>
<dbReference type="GO" id="GO:0022857">
    <property type="term" value="F:transmembrane transporter activity"/>
    <property type="evidence" value="ECO:0007669"/>
    <property type="project" value="InterPro"/>
</dbReference>
<keyword evidence="2 4" id="KW-1133">Transmembrane helix</keyword>
<dbReference type="RefSeq" id="WP_200787558.1">
    <property type="nucleotide sequence ID" value="NZ_JAEDAO010000001.1"/>
</dbReference>
<gene>
    <name evidence="6" type="ORF">I8E28_08495</name>
</gene>
<dbReference type="Proteomes" id="UP000617041">
    <property type="component" value="Unassembled WGS sequence"/>
</dbReference>
<dbReference type="PANTHER" id="PTHR11360">
    <property type="entry name" value="MONOCARBOXYLATE TRANSPORTER"/>
    <property type="match status" value="1"/>
</dbReference>
<feature type="transmembrane region" description="Helical" evidence="4">
    <location>
        <begin position="278"/>
        <end position="298"/>
    </location>
</feature>
<dbReference type="Gene3D" id="1.20.1250.20">
    <property type="entry name" value="MFS general substrate transporter like domains"/>
    <property type="match status" value="2"/>
</dbReference>
<feature type="transmembrane region" description="Helical" evidence="4">
    <location>
        <begin position="170"/>
        <end position="192"/>
    </location>
</feature>
<dbReference type="InterPro" id="IPR050327">
    <property type="entry name" value="Proton-linked_MCT"/>
</dbReference>
<feature type="transmembrane region" description="Helical" evidence="4">
    <location>
        <begin position="141"/>
        <end position="164"/>
    </location>
</feature>
<evidence type="ECO:0000256" key="3">
    <source>
        <dbReference type="ARBA" id="ARBA00023136"/>
    </source>
</evidence>
<dbReference type="InterPro" id="IPR020846">
    <property type="entry name" value="MFS_dom"/>
</dbReference>
<dbReference type="AlphaFoldDB" id="A0A934PY14"/>
<feature type="transmembrane region" description="Helical" evidence="4">
    <location>
        <begin position="12"/>
        <end position="33"/>
    </location>
</feature>
<comment type="caution">
    <text evidence="6">The sequence shown here is derived from an EMBL/GenBank/DDBJ whole genome shotgun (WGS) entry which is preliminary data.</text>
</comment>
<dbReference type="SUPFAM" id="SSF103473">
    <property type="entry name" value="MFS general substrate transporter"/>
    <property type="match status" value="1"/>
</dbReference>
<evidence type="ECO:0000256" key="2">
    <source>
        <dbReference type="ARBA" id="ARBA00022989"/>
    </source>
</evidence>
<dbReference type="InterPro" id="IPR011701">
    <property type="entry name" value="MFS"/>
</dbReference>
<name>A0A934PY14_9BURK</name>
<keyword evidence="1 4" id="KW-0812">Transmembrane</keyword>
<dbReference type="EMBL" id="JAEDAO010000001">
    <property type="protein sequence ID" value="MBK0392630.1"/>
    <property type="molecule type" value="Genomic_DNA"/>
</dbReference>
<dbReference type="PANTHER" id="PTHR11360:SF284">
    <property type="entry name" value="EG:103B4.3 PROTEIN-RELATED"/>
    <property type="match status" value="1"/>
</dbReference>
<feature type="transmembrane region" description="Helical" evidence="4">
    <location>
        <begin position="107"/>
        <end position="129"/>
    </location>
</feature>
<dbReference type="Pfam" id="PF07690">
    <property type="entry name" value="MFS_1"/>
    <property type="match status" value="1"/>
</dbReference>
<feature type="transmembrane region" description="Helical" evidence="4">
    <location>
        <begin position="241"/>
        <end position="258"/>
    </location>
</feature>
<evidence type="ECO:0000313" key="6">
    <source>
        <dbReference type="EMBL" id="MBK0392630.1"/>
    </source>
</evidence>
<feature type="transmembrane region" description="Helical" evidence="4">
    <location>
        <begin position="367"/>
        <end position="389"/>
    </location>
</feature>
<keyword evidence="7" id="KW-1185">Reference proteome</keyword>
<feature type="transmembrane region" description="Helical" evidence="4">
    <location>
        <begin position="333"/>
        <end position="355"/>
    </location>
</feature>
<feature type="transmembrane region" description="Helical" evidence="4">
    <location>
        <begin position="305"/>
        <end position="327"/>
    </location>
</feature>
<keyword evidence="3 4" id="KW-0472">Membrane</keyword>
<feature type="transmembrane region" description="Helical" evidence="4">
    <location>
        <begin position="53"/>
        <end position="71"/>
    </location>
</feature>
<reference evidence="6" key="1">
    <citation type="submission" date="2020-12" db="EMBL/GenBank/DDBJ databases">
        <title>Ramlibacter sp. nov., isolated from a freshwater alga, Cryptomonas.</title>
        <authorList>
            <person name="Kim H.M."/>
            <person name="Jeon C.O."/>
        </authorList>
    </citation>
    <scope>NUCLEOTIDE SEQUENCE</scope>
    <source>
        <strain evidence="6">CrO1</strain>
    </source>
</reference>
<accession>A0A934PY14</accession>
<evidence type="ECO:0000259" key="5">
    <source>
        <dbReference type="PROSITE" id="PS50850"/>
    </source>
</evidence>
<evidence type="ECO:0000256" key="4">
    <source>
        <dbReference type="SAM" id="Phobius"/>
    </source>
</evidence>
<evidence type="ECO:0000256" key="1">
    <source>
        <dbReference type="ARBA" id="ARBA00022692"/>
    </source>
</evidence>
<dbReference type="CDD" id="cd17355">
    <property type="entry name" value="MFS_YcxA_like"/>
    <property type="match status" value="1"/>
</dbReference>
<feature type="transmembrane region" description="Helical" evidence="4">
    <location>
        <begin position="395"/>
        <end position="415"/>
    </location>
</feature>
<evidence type="ECO:0000313" key="7">
    <source>
        <dbReference type="Proteomes" id="UP000617041"/>
    </source>
</evidence>
<feature type="domain" description="Major facilitator superfamily (MFS) profile" evidence="5">
    <location>
        <begin position="16"/>
        <end position="422"/>
    </location>
</feature>
<sequence>MLARFTQRLPFFYGWVVVGVVFVTMALCVNARTAFSLLFPPILQEFGWERGETAGAFSFGFIVSAVLSPWLGRLMDRHGPRVVMEIGIAATAAGLLLATFATQPWHIYVTLGMLVGAGTTFTGYTGQALFLPNWFVRRRGLALSIAFAGVGAGSILMLPALQTFVERSGWRAGCTVLGVTVLVVLVPLNLLLRRRPADLGLAPDGDPDTPAATQARRVNVVDEKWAAVDWTLARALRTSRFWWVAVAYFCALFSWYAVQVHQTKYLVETGFSAQEAAWALGIVSLAGVPGQIALGWLSDRIGREIVWAIGNLGFCLAYAALLALPAYPVPLLLYAMVLAQGALGYGLTSVVGAIPAEIFEGKHYGPIFGTLMLSALAGGAFGPWFMGFVHDHTGSYSLAFVAAIGCSLLSTLAIWRAAPRHVRMVAGVAQRRATPRSA</sequence>